<sequence length="421" mass="44366">MGADGPVAGDLGYILTAVENAAPVDAVEAVTRQLGASLGATAVSFLVADLSGRALVRLAHFPLVGAAEARRQDEEVATVLPFNGGPQEQAVRSQRVQVHAGANGGHVILAPVTERGEAIGVLEISLPTEPDESTLEAASRGAHALAFVVIAARRHTDLFEWGQRTSRFNLAAEIQRRLLPAAFTCEAAAFSLSGWLEPAATIGGDTFDYSLARDALHLSMTDAMGHGVDSALLATLAVGSLRNTRRQGLPLADRAAAANLALTDNAPKGFGFATGILARLDLPTGNLSLVNAGHVPPLLIRGRMVETLHLPIDLAFGIRREQTYRTTDVALRPGDRVVLLTDGMVERRAAALELTARLLELAETHPREVVRALGDAVLSVAGPTLTDDASLLVLDWYGDHGTQRTTHNGADLTRATATQDT</sequence>
<dbReference type="SMART" id="SM00331">
    <property type="entry name" value="PP2C_SIG"/>
    <property type="match status" value="1"/>
</dbReference>
<evidence type="ECO:0000259" key="2">
    <source>
        <dbReference type="SMART" id="SM00331"/>
    </source>
</evidence>
<dbReference type="OrthoDB" id="3280057at2"/>
<name>A0A1M7QG00_9ACTN</name>
<accession>A0A1M7QG00</accession>
<keyword evidence="4" id="KW-1185">Reference proteome</keyword>
<evidence type="ECO:0000256" key="1">
    <source>
        <dbReference type="ARBA" id="ARBA00022801"/>
    </source>
</evidence>
<dbReference type="PANTHER" id="PTHR43156:SF2">
    <property type="entry name" value="STAGE II SPORULATION PROTEIN E"/>
    <property type="match status" value="1"/>
</dbReference>
<dbReference type="EMBL" id="FRCS01000004">
    <property type="protein sequence ID" value="SHN29921.1"/>
    <property type="molecule type" value="Genomic_DNA"/>
</dbReference>
<organism evidence="3 4">
    <name type="scientific">Cryptosporangium aurantiacum</name>
    <dbReference type="NCBI Taxonomy" id="134849"/>
    <lineage>
        <taxon>Bacteria</taxon>
        <taxon>Bacillati</taxon>
        <taxon>Actinomycetota</taxon>
        <taxon>Actinomycetes</taxon>
        <taxon>Cryptosporangiales</taxon>
        <taxon>Cryptosporangiaceae</taxon>
        <taxon>Cryptosporangium</taxon>
    </lineage>
</organism>
<dbReference type="InterPro" id="IPR052016">
    <property type="entry name" value="Bact_Sigma-Reg"/>
</dbReference>
<dbReference type="RefSeq" id="WP_073258356.1">
    <property type="nucleotide sequence ID" value="NZ_FRCS01000004.1"/>
</dbReference>
<proteinExistence type="predicted"/>
<evidence type="ECO:0000313" key="4">
    <source>
        <dbReference type="Proteomes" id="UP000184440"/>
    </source>
</evidence>
<keyword evidence="1" id="KW-0378">Hydrolase</keyword>
<dbReference type="InterPro" id="IPR036457">
    <property type="entry name" value="PPM-type-like_dom_sf"/>
</dbReference>
<dbReference type="AlphaFoldDB" id="A0A1M7QG00"/>
<dbReference type="InterPro" id="IPR001932">
    <property type="entry name" value="PPM-type_phosphatase-like_dom"/>
</dbReference>
<reference evidence="3 4" key="1">
    <citation type="submission" date="2016-11" db="EMBL/GenBank/DDBJ databases">
        <authorList>
            <person name="Jaros S."/>
            <person name="Januszkiewicz K."/>
            <person name="Wedrychowicz H."/>
        </authorList>
    </citation>
    <scope>NUCLEOTIDE SEQUENCE [LARGE SCALE GENOMIC DNA]</scope>
    <source>
        <strain evidence="3 4">DSM 46144</strain>
    </source>
</reference>
<dbReference type="Proteomes" id="UP000184440">
    <property type="component" value="Unassembled WGS sequence"/>
</dbReference>
<dbReference type="STRING" id="134849.SAMN05443668_104624"/>
<evidence type="ECO:0000313" key="3">
    <source>
        <dbReference type="EMBL" id="SHN29921.1"/>
    </source>
</evidence>
<dbReference type="GO" id="GO:0016791">
    <property type="term" value="F:phosphatase activity"/>
    <property type="evidence" value="ECO:0007669"/>
    <property type="project" value="TreeGrafter"/>
</dbReference>
<dbReference type="Pfam" id="PF07228">
    <property type="entry name" value="SpoIIE"/>
    <property type="match status" value="1"/>
</dbReference>
<gene>
    <name evidence="3" type="ORF">SAMN05443668_104624</name>
</gene>
<dbReference type="SUPFAM" id="SSF55781">
    <property type="entry name" value="GAF domain-like"/>
    <property type="match status" value="1"/>
</dbReference>
<dbReference type="SUPFAM" id="SSF81606">
    <property type="entry name" value="PP2C-like"/>
    <property type="match status" value="1"/>
</dbReference>
<protein>
    <submittedName>
        <fullName evidence="3">Serine phosphatase RsbU, regulator of sigma subunit</fullName>
    </submittedName>
</protein>
<feature type="domain" description="PPM-type phosphatase" evidence="2">
    <location>
        <begin position="187"/>
        <end position="396"/>
    </location>
</feature>
<dbReference type="Gene3D" id="3.60.40.10">
    <property type="entry name" value="PPM-type phosphatase domain"/>
    <property type="match status" value="1"/>
</dbReference>
<dbReference type="PANTHER" id="PTHR43156">
    <property type="entry name" value="STAGE II SPORULATION PROTEIN E-RELATED"/>
    <property type="match status" value="1"/>
</dbReference>